<gene>
    <name evidence="6" type="ORF">SAMN06265368_2882</name>
</gene>
<comment type="subcellular location">
    <subcellularLocation>
        <location evidence="1">Membrane</location>
    </subcellularLocation>
</comment>
<name>A0A285PDG6_9HYPH</name>
<evidence type="ECO:0000313" key="6">
    <source>
        <dbReference type="EMBL" id="SNZ19790.1"/>
    </source>
</evidence>
<reference evidence="6 7" key="1">
    <citation type="submission" date="2017-09" db="EMBL/GenBank/DDBJ databases">
        <authorList>
            <person name="Ehlers B."/>
            <person name="Leendertz F.H."/>
        </authorList>
    </citation>
    <scope>NUCLEOTIDE SEQUENCE [LARGE SCALE GENOMIC DNA]</scope>
    <source>
        <strain evidence="6 7">DSM 18289</strain>
    </source>
</reference>
<keyword evidence="2 5" id="KW-0812">Transmembrane</keyword>
<evidence type="ECO:0000256" key="3">
    <source>
        <dbReference type="ARBA" id="ARBA00022989"/>
    </source>
</evidence>
<dbReference type="Gene3D" id="1.20.120.550">
    <property type="entry name" value="Membrane associated eicosanoid/glutathione metabolism-like domain"/>
    <property type="match status" value="1"/>
</dbReference>
<dbReference type="EMBL" id="OBEL01000003">
    <property type="protein sequence ID" value="SNZ19790.1"/>
    <property type="molecule type" value="Genomic_DNA"/>
</dbReference>
<evidence type="ECO:0000313" key="7">
    <source>
        <dbReference type="Proteomes" id="UP000219439"/>
    </source>
</evidence>
<dbReference type="GO" id="GO:0016020">
    <property type="term" value="C:membrane"/>
    <property type="evidence" value="ECO:0007669"/>
    <property type="project" value="UniProtKB-SubCell"/>
</dbReference>
<feature type="transmembrane region" description="Helical" evidence="5">
    <location>
        <begin position="103"/>
        <end position="124"/>
    </location>
</feature>
<evidence type="ECO:0000256" key="4">
    <source>
        <dbReference type="ARBA" id="ARBA00023136"/>
    </source>
</evidence>
<dbReference type="AlphaFoldDB" id="A0A285PDG6"/>
<dbReference type="PANTHER" id="PTHR35814">
    <property type="match status" value="1"/>
</dbReference>
<feature type="transmembrane region" description="Helical" evidence="5">
    <location>
        <begin position="74"/>
        <end position="91"/>
    </location>
</feature>
<feature type="transmembrane region" description="Helical" evidence="5">
    <location>
        <begin position="6"/>
        <end position="27"/>
    </location>
</feature>
<dbReference type="Pfam" id="PF01124">
    <property type="entry name" value="MAPEG"/>
    <property type="match status" value="1"/>
</dbReference>
<dbReference type="PANTHER" id="PTHR35814:SF1">
    <property type="entry name" value="GLUTATHIONE S-TRANSFERASE-RELATED"/>
    <property type="match status" value="1"/>
</dbReference>
<dbReference type="InterPro" id="IPR001129">
    <property type="entry name" value="Membr-assoc_MAPEG"/>
</dbReference>
<protein>
    <recommendedName>
        <fullName evidence="8">MAPEG family protein</fullName>
    </recommendedName>
</protein>
<organism evidence="6 7">
    <name type="scientific">Cohaesibacter gelatinilyticus</name>
    <dbReference type="NCBI Taxonomy" id="372072"/>
    <lineage>
        <taxon>Bacteria</taxon>
        <taxon>Pseudomonadati</taxon>
        <taxon>Pseudomonadota</taxon>
        <taxon>Alphaproteobacteria</taxon>
        <taxon>Hyphomicrobiales</taxon>
        <taxon>Cohaesibacteraceae</taxon>
    </lineage>
</organism>
<proteinExistence type="predicted"/>
<dbReference type="RefSeq" id="WP_097154176.1">
    <property type="nucleotide sequence ID" value="NZ_OBEL01000003.1"/>
</dbReference>
<accession>A0A285PDG6</accession>
<evidence type="ECO:0000256" key="5">
    <source>
        <dbReference type="SAM" id="Phobius"/>
    </source>
</evidence>
<dbReference type="Proteomes" id="UP000219439">
    <property type="component" value="Unassembled WGS sequence"/>
</dbReference>
<evidence type="ECO:0008006" key="8">
    <source>
        <dbReference type="Google" id="ProtNLM"/>
    </source>
</evidence>
<keyword evidence="3 5" id="KW-1133">Transmembrane helix</keyword>
<dbReference type="SUPFAM" id="SSF161084">
    <property type="entry name" value="MAPEG domain-like"/>
    <property type="match status" value="1"/>
</dbReference>
<keyword evidence="4 5" id="KW-0472">Membrane</keyword>
<keyword evidence="7" id="KW-1185">Reference proteome</keyword>
<sequence>MPSLPVTAVFVTFYAIALFIMVARVGLRRKAVLALHGDKQDTELHKRIRIHGNLTETTPAFALTLLIAELLDLGTLWLWLAVAIFLFGRVWHYHHFNSSKRGIGMVFTLLPGILLGAWSIYASLLG</sequence>
<dbReference type="InterPro" id="IPR023352">
    <property type="entry name" value="MAPEG-like_dom_sf"/>
</dbReference>
<dbReference type="OrthoDB" id="7619858at2"/>
<evidence type="ECO:0000256" key="2">
    <source>
        <dbReference type="ARBA" id="ARBA00022692"/>
    </source>
</evidence>
<evidence type="ECO:0000256" key="1">
    <source>
        <dbReference type="ARBA" id="ARBA00004370"/>
    </source>
</evidence>